<feature type="domain" description="EGF-like" evidence="18">
    <location>
        <begin position="1847"/>
        <end position="1886"/>
    </location>
</feature>
<keyword evidence="5 15" id="KW-0812">Transmembrane</keyword>
<feature type="domain" description="EGF-like" evidence="18">
    <location>
        <begin position="1025"/>
        <end position="1060"/>
    </location>
</feature>
<feature type="disulfide bond" evidence="14">
    <location>
        <begin position="2035"/>
        <end position="2044"/>
    </location>
</feature>
<keyword evidence="20" id="KW-1185">Reference proteome</keyword>
<dbReference type="FunFam" id="2.10.25.10:FF:000143">
    <property type="entry name" value="Protein crumbs 1"/>
    <property type="match status" value="2"/>
</dbReference>
<feature type="domain" description="EGF-like" evidence="18">
    <location>
        <begin position="277"/>
        <end position="315"/>
    </location>
</feature>
<comment type="similarity">
    <text evidence="13">Belongs to the Crumbs protein family.</text>
</comment>
<name>A0A087T8K2_STEMI</name>
<dbReference type="InterPro" id="IPR018097">
    <property type="entry name" value="EGF_Ca-bd_CS"/>
</dbReference>
<dbReference type="GO" id="GO:0055123">
    <property type="term" value="P:digestive system development"/>
    <property type="evidence" value="ECO:0007669"/>
    <property type="project" value="UniProtKB-ARBA"/>
</dbReference>
<evidence type="ECO:0000256" key="10">
    <source>
        <dbReference type="ARBA" id="ARBA00023136"/>
    </source>
</evidence>
<dbReference type="GO" id="GO:0032991">
    <property type="term" value="C:protein-containing complex"/>
    <property type="evidence" value="ECO:0007669"/>
    <property type="project" value="UniProtKB-ARBA"/>
</dbReference>
<dbReference type="Gene3D" id="2.60.120.200">
    <property type="match status" value="4"/>
</dbReference>
<feature type="domain" description="EGF-like" evidence="18">
    <location>
        <begin position="1101"/>
        <end position="1142"/>
    </location>
</feature>
<dbReference type="GO" id="GO:0005509">
    <property type="term" value="F:calcium ion binding"/>
    <property type="evidence" value="ECO:0007669"/>
    <property type="project" value="InterPro"/>
</dbReference>
<feature type="disulfide bond" evidence="14">
    <location>
        <begin position="1132"/>
        <end position="1141"/>
    </location>
</feature>
<feature type="disulfide bond" evidence="14">
    <location>
        <begin position="764"/>
        <end position="773"/>
    </location>
</feature>
<dbReference type="GO" id="GO:0048568">
    <property type="term" value="P:embryonic organ development"/>
    <property type="evidence" value="ECO:0007669"/>
    <property type="project" value="UniProtKB-ARBA"/>
</dbReference>
<dbReference type="Pfam" id="PF00008">
    <property type="entry name" value="EGF"/>
    <property type="match status" value="16"/>
</dbReference>
<feature type="disulfide bond" evidence="14">
    <location>
        <begin position="1593"/>
        <end position="1602"/>
    </location>
</feature>
<protein>
    <submittedName>
        <fullName evidence="19">Protein crumb</fullName>
    </submittedName>
</protein>
<dbReference type="Pfam" id="PF12661">
    <property type="entry name" value="hEGF"/>
    <property type="match status" value="6"/>
</dbReference>
<evidence type="ECO:0000256" key="4">
    <source>
        <dbReference type="ARBA" id="ARBA00022536"/>
    </source>
</evidence>
<feature type="disulfide bond" evidence="14">
    <location>
        <begin position="743"/>
        <end position="753"/>
    </location>
</feature>
<evidence type="ECO:0000256" key="2">
    <source>
        <dbReference type="ARBA" id="ARBA00022473"/>
    </source>
</evidence>
<dbReference type="InterPro" id="IPR001791">
    <property type="entry name" value="Laminin_G"/>
</dbReference>
<organism evidence="19 20">
    <name type="scientific">Stegodyphus mimosarum</name>
    <name type="common">African social velvet spider</name>
    <dbReference type="NCBI Taxonomy" id="407821"/>
    <lineage>
        <taxon>Eukaryota</taxon>
        <taxon>Metazoa</taxon>
        <taxon>Ecdysozoa</taxon>
        <taxon>Arthropoda</taxon>
        <taxon>Chelicerata</taxon>
        <taxon>Arachnida</taxon>
        <taxon>Araneae</taxon>
        <taxon>Araneomorphae</taxon>
        <taxon>Entelegynae</taxon>
        <taxon>Eresoidea</taxon>
        <taxon>Eresidae</taxon>
        <taxon>Stegodyphus</taxon>
    </lineage>
</organism>
<feature type="disulfide bond" evidence="14">
    <location>
        <begin position="574"/>
        <end position="583"/>
    </location>
</feature>
<feature type="disulfide bond" evidence="14">
    <location>
        <begin position="1013"/>
        <end position="1022"/>
    </location>
</feature>
<feature type="disulfide bond" evidence="14">
    <location>
        <begin position="305"/>
        <end position="314"/>
    </location>
</feature>
<dbReference type="Pfam" id="PF07645">
    <property type="entry name" value="EGF_CA"/>
    <property type="match status" value="2"/>
</dbReference>
<dbReference type="STRING" id="407821.A0A087T8K2"/>
<dbReference type="CDD" id="cd00110">
    <property type="entry name" value="LamG"/>
    <property type="match status" value="3"/>
</dbReference>
<dbReference type="GO" id="GO:0048598">
    <property type="term" value="P:embryonic morphogenesis"/>
    <property type="evidence" value="ECO:0007669"/>
    <property type="project" value="UniProtKB-ARBA"/>
</dbReference>
<feature type="domain" description="EGF-like" evidence="18">
    <location>
        <begin position="889"/>
        <end position="926"/>
    </location>
</feature>
<feature type="chain" id="PRO_5001829420" evidence="16">
    <location>
        <begin position="23"/>
        <end position="2206"/>
    </location>
</feature>
<feature type="disulfide bond" evidence="14">
    <location>
        <begin position="263"/>
        <end position="272"/>
    </location>
</feature>
<feature type="domain" description="Laminin G" evidence="17">
    <location>
        <begin position="1630"/>
        <end position="1813"/>
    </location>
</feature>
<feature type="domain" description="EGF-like" evidence="18">
    <location>
        <begin position="623"/>
        <end position="659"/>
    </location>
</feature>
<sequence length="2206" mass="244302">MCMGGMLVLCVIFFFQVQRALSQGPEGFFNSSSHVTLNTLFDVRSRTSLSFRTCSSGQLLYQEGITGDFIDLTLLPSGSLEFSWRVKRLQHSVRVGSNLIDNHWHDVDLLYRLGSVSLSVTRNTVLVANSSYQNDIFDLRLEHSQPELIVGRGFTGCILQGAGVVLNDSSINSSGVIWGKCPLPDRGDCYGYQVDHCFSQPCHKYSKCISLPDSYECVCTARYTGQNCDIDLGPLCNRPEYNRCQNGGVCQEDKAGNLTTCACLPKFTGTHCETMVDNAFCDIMPCRNGGTCNINQYQDNYVCTCPQGFAGVDCELNIDECQSSPCQNNGSCTDEINSYSCDCAGTGYRGPNCEENINECEENNPCYTGSRCFDRYGDYICDCQPGFGGKNCDQEVNECDSNPCQNMGTCIDNANGYLCHCITGFAGINCEENIDECSGITCPANSHCIDGINSYSCVCDPGYSGAVPHCQEIDECAGSPCLNNGTCEDQLNGFLCNCKDGFLGKHCEINIDECESNPCRNGATCIDGAGQYVCECVSGYTGTNCEIDINDCEPNPCKNNAKCTDLVNDFLCDCLPGWEGKMCVENINECLSQPCMHGQCVDFLNNFTCSCDPGYTGTMCDININECDSSPCFNGGTCTDLVNDFSCECPENFMGKSCLEVYDACRSMPCTNGGTCQTNIPSHEYHCLCLSGYLGNQCEIDVDDCEGIVCPPGKICVDQPNAYECRCPVGFAGEDCSVNIDECSSNPCLNGTCIDGIGAYACHCPEGLTGKLCEADIDECLNSPCTHGICQNMIGSYLCYCTPGYTGTHCDIEFNECLSMPCKNNATCNDLVNNYNCTCTPGFAGRNCEIDINECVSDPCQNGGICSDLINIYECSCIPGFSGQNCEINIDECAPRPCLNGGICIDQINKFTCDCSNTGFSGTHCEQNIDECASSPCQNGARCEDMIKDYYCHCYEGYRGKNCEIDIEDCASYPCLNSALCLENSNQTLYEMNYLGFYPSFSYENAAGYRCICSPGFTGENCETNIDDCEFNKCQNGACIDRINHYDCACRAGFDGQYCERDINECQMLEPCQNGATCIDHKGDYECKCLPNYGGKNCQTELLGCIDIHCENGATCIPILDDSGNHNYECLCSQGFYGEFCEIVTTVSFKSRDYMQVTSYNEIQDAFSLEFHFRTTLSNGLLSTGLVSNIMLQYLLYLWDGMIKVDIYKDNIRVAELFSKGNQNDSFWKSVRLEFEPTRVSLNVSDWVVHKMLNFSSLNFTVQFGAYQNSVLAVQPNTKDFIGCVQDIYINKDIIIPKQNGLLFGAIEGCFRKEQCEGSPCHSGFCQDNWLSYECICSRPYFGVTCQYSYEAATFGYRNEKSSAELLIAEQVLPYDDIDVSFFMRTRNESGLIFYIGSNINGVGNCTTDNNMNGTFMLARLYLGYLQVILKQQNGDIKTLTHMEKMDNGNNYFIQVLKNSSVLLIKANESILSVPVSNSPICTEVLYVASFPSLSRHKRQTNSPHFRDEIETVHLEDITFFKGILQDFRINNKEVVFYELNAQGDRFPEILGQAELSENVKKGVVSDDPCNILNPCLHESVCTDVWNDYICICPDDYRGKNCEERKPCAENSCPSISECRNLEKGYECVASAAFDGKQSGIHYQVQNVTNSITNITFSFRSITNGTILWLEENQKSGPNHFLHVEIISDTLKVNWDLGPSYENPHKTVSEKIDVGRGEWHQVEIWFDGSLVHLRVSGNPENLAEESYSDGLRELLNKGADVYMGYKPGAETQFQGCLDDVRIGGILLSFFNESFSPSSSNPFKIIKKNVELGCILCWDEDCIHGTCQNKTDSYNCDCFNGYEGQYCEEDLCSTRNPCENSGSCYHDIIDGSLQCSCPLDFTGATCTEPNYCKPMPCFNGGTCFQGNGTYNCVCPSSYEGPQCNYSKILDCNAVQCAHGSCLNIDISETKKFKCICSRGYRGDYCNETEDFCGSHPCKNGGACKIYQDEDYATYRCECSRGFAGDHCEIKIDECLNFPCEHGTCIDLSFGNYKCDCYPGYQGKNCSVKQTCDDNPCFNGGTCESIDEDPRYKCKCPPGHIGYHCNIPNECHPSKCNHQGNCEPSVDENELYFIHHCSCNDGYSGADCSTKLAISGSDDDGTNLILMILIPVMSLFIVCLLIGTVVFLRIAKKKRATRGTYSPSRQEMFGSRVEMNHVMKPPPEERLI</sequence>
<feature type="domain" description="EGF-like" evidence="18">
    <location>
        <begin position="1312"/>
        <end position="1347"/>
    </location>
</feature>
<dbReference type="FunFam" id="2.10.25.10:FF:000321">
    <property type="entry name" value="Protein delta homolog 1"/>
    <property type="match status" value="2"/>
</dbReference>
<feature type="domain" description="EGF-like" evidence="18">
    <location>
        <begin position="2009"/>
        <end position="2045"/>
    </location>
</feature>
<dbReference type="FunFam" id="2.10.25.10:FF:000039">
    <property type="entry name" value="Crumbs cell polarity complex component 1"/>
    <property type="match status" value="1"/>
</dbReference>
<comment type="caution">
    <text evidence="14">Lacks conserved residue(s) required for the propagation of feature annotation.</text>
</comment>
<feature type="domain" description="EGF-like" evidence="18">
    <location>
        <begin position="1931"/>
        <end position="1965"/>
    </location>
</feature>
<evidence type="ECO:0000256" key="3">
    <source>
        <dbReference type="ARBA" id="ARBA00022475"/>
    </source>
</evidence>
<feature type="domain" description="EGF-like" evidence="18">
    <location>
        <begin position="851"/>
        <end position="887"/>
    </location>
</feature>
<feature type="disulfide bond" evidence="14">
    <location>
        <begin position="670"/>
        <end position="687"/>
    </location>
</feature>
<dbReference type="Pfam" id="PF00054">
    <property type="entry name" value="Laminin_G_1"/>
    <property type="match status" value="1"/>
</dbReference>
<keyword evidence="8" id="KW-0914">Notch signaling pathway</keyword>
<feature type="disulfide bond" evidence="14">
    <location>
        <begin position="877"/>
        <end position="886"/>
    </location>
</feature>
<feature type="disulfide bond" evidence="14">
    <location>
        <begin position="954"/>
        <end position="963"/>
    </location>
</feature>
<feature type="transmembrane region" description="Helical" evidence="15">
    <location>
        <begin position="2142"/>
        <end position="2166"/>
    </location>
</feature>
<gene>
    <name evidence="19" type="ORF">X975_18760</name>
</gene>
<keyword evidence="7" id="KW-0677">Repeat</keyword>
<feature type="disulfide bond" evidence="14">
    <location>
        <begin position="611"/>
        <end position="620"/>
    </location>
</feature>
<keyword evidence="4 14" id="KW-0245">EGF-like domain</keyword>
<dbReference type="FunFam" id="2.10.25.10:FF:000029">
    <property type="entry name" value="neurexin-1 isoform X1"/>
    <property type="match status" value="1"/>
</dbReference>
<feature type="domain" description="EGF-like" evidence="18">
    <location>
        <begin position="813"/>
        <end position="849"/>
    </location>
</feature>
<feature type="domain" description="EGF-like" evidence="18">
    <location>
        <begin position="317"/>
        <end position="354"/>
    </location>
</feature>
<feature type="disulfide bond" evidence="14">
    <location>
        <begin position="219"/>
        <end position="228"/>
    </location>
</feature>
<dbReference type="FunFam" id="2.10.25.10:FF:000117">
    <property type="entry name" value="Delta-like protein"/>
    <property type="match status" value="1"/>
</dbReference>
<dbReference type="PROSITE" id="PS50026">
    <property type="entry name" value="EGF_3"/>
    <property type="match status" value="33"/>
</dbReference>
<keyword evidence="6 16" id="KW-0732">Signal</keyword>
<dbReference type="SUPFAM" id="SSF57184">
    <property type="entry name" value="Growth factor receptor domain"/>
    <property type="match status" value="3"/>
</dbReference>
<feature type="disulfide bond" evidence="14">
    <location>
        <begin position="1029"/>
        <end position="1039"/>
    </location>
</feature>
<dbReference type="PROSITE" id="PS50025">
    <property type="entry name" value="LAM_G_DOMAIN"/>
    <property type="match status" value="4"/>
</dbReference>
<dbReference type="OrthoDB" id="6406940at2759"/>
<feature type="domain" description="Laminin G" evidence="17">
    <location>
        <begin position="1354"/>
        <end position="1570"/>
    </location>
</feature>
<evidence type="ECO:0000256" key="1">
    <source>
        <dbReference type="ARBA" id="ARBA00004247"/>
    </source>
</evidence>
<feature type="disulfide bond" evidence="14">
    <location>
        <begin position="649"/>
        <end position="658"/>
    </location>
</feature>
<dbReference type="PROSITE" id="PS00022">
    <property type="entry name" value="EGF_1"/>
    <property type="match status" value="30"/>
</dbReference>
<feature type="disulfide bond" evidence="14">
    <location>
        <begin position="1876"/>
        <end position="1885"/>
    </location>
</feature>
<dbReference type="Gene3D" id="2.10.25.10">
    <property type="entry name" value="Laminin"/>
    <property type="match status" value="31"/>
</dbReference>
<feature type="disulfide bond" evidence="14">
    <location>
        <begin position="383"/>
        <end position="392"/>
    </location>
</feature>
<feature type="disulfide bond" evidence="14">
    <location>
        <begin position="1955"/>
        <end position="1964"/>
    </location>
</feature>
<dbReference type="PROSITE" id="PS01186">
    <property type="entry name" value="EGF_2"/>
    <property type="match status" value="22"/>
</dbReference>
<dbReference type="GO" id="GO:0009953">
    <property type="term" value="P:dorsal/ventral pattern formation"/>
    <property type="evidence" value="ECO:0007669"/>
    <property type="project" value="UniProtKB-ARBA"/>
</dbReference>
<feature type="domain" description="EGF-like" evidence="18">
    <location>
        <begin position="356"/>
        <end position="393"/>
    </location>
</feature>
<feature type="domain" description="EGF-like" evidence="18">
    <location>
        <begin position="472"/>
        <end position="508"/>
    </location>
</feature>
<feature type="domain" description="EGF-like" evidence="18">
    <location>
        <begin position="232"/>
        <end position="273"/>
    </location>
</feature>
<dbReference type="SUPFAM" id="SSF49899">
    <property type="entry name" value="Concanavalin A-like lectins/glucanases"/>
    <property type="match status" value="4"/>
</dbReference>
<dbReference type="EMBL" id="KK113958">
    <property type="protein sequence ID" value="KFM61441.1"/>
    <property type="molecule type" value="Genomic_DNA"/>
</dbReference>
<dbReference type="FunFam" id="2.10.25.10:FF:000095">
    <property type="entry name" value="Notch, isoform B"/>
    <property type="match status" value="1"/>
</dbReference>
<feature type="domain" description="EGF-like" evidence="18">
    <location>
        <begin position="548"/>
        <end position="584"/>
    </location>
</feature>
<accession>A0A087T8K2</accession>
<dbReference type="PROSITE" id="PS00010">
    <property type="entry name" value="ASX_HYDROXYL"/>
    <property type="match status" value="20"/>
</dbReference>
<feature type="domain" description="EGF-like" evidence="18">
    <location>
        <begin position="739"/>
        <end position="774"/>
    </location>
</feature>
<evidence type="ECO:0000256" key="8">
    <source>
        <dbReference type="ARBA" id="ARBA00022976"/>
    </source>
</evidence>
<feature type="disulfide bond" evidence="14">
    <location>
        <begin position="1913"/>
        <end position="1922"/>
    </location>
</feature>
<dbReference type="GO" id="GO:0016324">
    <property type="term" value="C:apical plasma membrane"/>
    <property type="evidence" value="ECO:0007669"/>
    <property type="project" value="UniProtKB-SubCell"/>
</dbReference>
<feature type="disulfide bond" evidence="14">
    <location>
        <begin position="536"/>
        <end position="545"/>
    </location>
</feature>
<dbReference type="PRINTS" id="PR01983">
    <property type="entry name" value="NOTCH"/>
</dbReference>
<dbReference type="SUPFAM" id="SSF57196">
    <property type="entry name" value="EGF/Laminin"/>
    <property type="match status" value="19"/>
</dbReference>
<evidence type="ECO:0000256" key="15">
    <source>
        <dbReference type="SAM" id="Phobius"/>
    </source>
</evidence>
<evidence type="ECO:0000256" key="14">
    <source>
        <dbReference type="PROSITE-ProRule" id="PRU00076"/>
    </source>
</evidence>
<dbReference type="PANTHER" id="PTHR12916:SF4">
    <property type="entry name" value="UNINFLATABLE, ISOFORM C"/>
    <property type="match status" value="1"/>
</dbReference>
<evidence type="ECO:0000256" key="16">
    <source>
        <dbReference type="SAM" id="SignalP"/>
    </source>
</evidence>
<dbReference type="InterPro" id="IPR009030">
    <property type="entry name" value="Growth_fac_rcpt_cys_sf"/>
</dbReference>
<feature type="disulfide bond" evidence="14">
    <location>
        <begin position="1050"/>
        <end position="1059"/>
    </location>
</feature>
<dbReference type="InterPro" id="IPR013320">
    <property type="entry name" value="ConA-like_dom_sf"/>
</dbReference>
<keyword evidence="12" id="KW-0325">Glycoprotein</keyword>
<feature type="domain" description="Laminin G" evidence="17">
    <location>
        <begin position="1144"/>
        <end position="1310"/>
    </location>
</feature>
<feature type="disulfide bond" evidence="14">
    <location>
        <begin position="1997"/>
        <end position="2006"/>
    </location>
</feature>
<evidence type="ECO:0000256" key="11">
    <source>
        <dbReference type="ARBA" id="ARBA00023157"/>
    </source>
</evidence>
<feature type="domain" description="EGF-like" evidence="18">
    <location>
        <begin position="661"/>
        <end position="699"/>
    </location>
</feature>
<dbReference type="FunFam" id="2.10.25.10:FF:000006">
    <property type="entry name" value="Versican core protein-like isoform 1"/>
    <property type="match status" value="1"/>
</dbReference>
<feature type="domain" description="EGF-like" evidence="18">
    <location>
        <begin position="1062"/>
        <end position="1099"/>
    </location>
</feature>
<feature type="disulfide bond" evidence="14">
    <location>
        <begin position="1089"/>
        <end position="1098"/>
    </location>
</feature>
<feature type="disulfide bond" evidence="14">
    <location>
        <begin position="839"/>
        <end position="848"/>
    </location>
</feature>
<feature type="domain" description="EGF-like" evidence="18">
    <location>
        <begin position="928"/>
        <end position="964"/>
    </location>
</feature>
<dbReference type="FunFam" id="2.10.25.10:FF:000122">
    <property type="entry name" value="Protein crumbs homolog 2"/>
    <property type="match status" value="2"/>
</dbReference>
<feature type="disulfide bond" evidence="14">
    <location>
        <begin position="2013"/>
        <end position="2023"/>
    </location>
</feature>
<feature type="disulfide bond" evidence="14">
    <location>
        <begin position="801"/>
        <end position="810"/>
    </location>
</feature>
<feature type="disulfide bond" evidence="14">
    <location>
        <begin position="2055"/>
        <end position="2072"/>
    </location>
</feature>
<dbReference type="GO" id="GO:0007219">
    <property type="term" value="P:Notch signaling pathway"/>
    <property type="evidence" value="ECO:0007669"/>
    <property type="project" value="UniProtKB-KW"/>
</dbReference>
<dbReference type="SMART" id="SM00181">
    <property type="entry name" value="EGF"/>
    <property type="match status" value="34"/>
</dbReference>
<dbReference type="CDD" id="cd00054">
    <property type="entry name" value="EGF_CA"/>
    <property type="match status" value="22"/>
</dbReference>
<dbReference type="FunFam" id="2.10.25.10:FF:000472">
    <property type="entry name" value="Uncharacterized protein, isoform A"/>
    <property type="match status" value="1"/>
</dbReference>
<feature type="domain" description="Laminin G" evidence="17">
    <location>
        <begin position="24"/>
        <end position="189"/>
    </location>
</feature>
<dbReference type="Pfam" id="PF02210">
    <property type="entry name" value="Laminin_G_2"/>
    <property type="match status" value="3"/>
</dbReference>
<dbReference type="PRINTS" id="PR00010">
    <property type="entry name" value="EGFBLOOD"/>
</dbReference>
<feature type="disulfide bond" evidence="14">
    <location>
        <begin position="727"/>
        <end position="736"/>
    </location>
</feature>
<dbReference type="OMA" id="CLCWPGF"/>
<dbReference type="PROSITE" id="PS01187">
    <property type="entry name" value="EGF_CA"/>
    <property type="match status" value="7"/>
</dbReference>
<feature type="domain" description="EGF-like" evidence="18">
    <location>
        <begin position="433"/>
        <end position="471"/>
    </location>
</feature>
<keyword evidence="10 15" id="KW-0472">Membrane</keyword>
<evidence type="ECO:0000256" key="6">
    <source>
        <dbReference type="ARBA" id="ARBA00022729"/>
    </source>
</evidence>
<feature type="disulfide bond" evidence="14">
    <location>
        <begin position="1337"/>
        <end position="1346"/>
    </location>
</feature>
<reference evidence="19 20" key="1">
    <citation type="submission" date="2013-11" db="EMBL/GenBank/DDBJ databases">
        <title>Genome sequencing of Stegodyphus mimosarum.</title>
        <authorList>
            <person name="Bechsgaard J."/>
        </authorList>
    </citation>
    <scope>NUCLEOTIDE SEQUENCE [LARGE SCALE GENOMIC DNA]</scope>
</reference>
<feature type="disulfide bond" evidence="14">
    <location>
        <begin position="590"/>
        <end position="600"/>
    </location>
</feature>
<dbReference type="FunFam" id="2.10.25.10:FF:000118">
    <property type="entry name" value="protein delta homolog 2"/>
    <property type="match status" value="1"/>
</dbReference>
<dbReference type="GO" id="GO:0048732">
    <property type="term" value="P:gland development"/>
    <property type="evidence" value="ECO:0007669"/>
    <property type="project" value="UniProtKB-ARBA"/>
</dbReference>
<feature type="domain" description="EGF-like" evidence="18">
    <location>
        <begin position="510"/>
        <end position="546"/>
    </location>
</feature>
<feature type="domain" description="EGF-like" evidence="18">
    <location>
        <begin position="193"/>
        <end position="229"/>
    </location>
</feature>
<dbReference type="FunFam" id="2.10.25.10:FF:000575">
    <property type="entry name" value="Crumbs, isoform C"/>
    <property type="match status" value="1"/>
</dbReference>
<feature type="domain" description="EGF-like" evidence="18">
    <location>
        <begin position="2085"/>
        <end position="2127"/>
    </location>
</feature>
<dbReference type="Proteomes" id="UP000054359">
    <property type="component" value="Unassembled WGS sequence"/>
</dbReference>
<feature type="domain" description="EGF-like" evidence="18">
    <location>
        <begin position="1967"/>
        <end position="2007"/>
    </location>
</feature>
<dbReference type="PANTHER" id="PTHR12916">
    <property type="entry name" value="CYTOCHROME C OXIDASE POLYPEPTIDE VIC-2"/>
    <property type="match status" value="1"/>
</dbReference>
<feature type="disulfide bond" evidence="14">
    <location>
        <begin position="780"/>
        <end position="790"/>
    </location>
</feature>
<feature type="domain" description="EGF-like" evidence="18">
    <location>
        <begin position="966"/>
        <end position="1023"/>
    </location>
</feature>
<feature type="disulfide bond" evidence="14">
    <location>
        <begin position="2074"/>
        <end position="2083"/>
    </location>
</feature>
<dbReference type="InterPro" id="IPR013032">
    <property type="entry name" value="EGF-like_CS"/>
</dbReference>
<evidence type="ECO:0000259" key="17">
    <source>
        <dbReference type="PROSITE" id="PS50025"/>
    </source>
</evidence>
<feature type="disulfide bond" evidence="14">
    <location>
        <begin position="2117"/>
        <end position="2126"/>
    </location>
</feature>
<feature type="disulfide bond" evidence="14">
    <location>
        <begin position="1857"/>
        <end position="1874"/>
    </location>
</feature>
<dbReference type="InterPro" id="IPR000742">
    <property type="entry name" value="EGF"/>
</dbReference>
<feature type="non-terminal residue" evidence="19">
    <location>
        <position position="2206"/>
    </location>
</feature>
<feature type="disulfide bond" evidence="14">
    <location>
        <begin position="1316"/>
        <end position="1326"/>
    </location>
</feature>
<keyword evidence="11 14" id="KW-1015">Disulfide bond</keyword>
<dbReference type="SMART" id="SM00282">
    <property type="entry name" value="LamG"/>
    <property type="match status" value="4"/>
</dbReference>
<dbReference type="InterPro" id="IPR049883">
    <property type="entry name" value="NOTCH1_EGF-like"/>
</dbReference>
<feature type="domain" description="EGF-like" evidence="18">
    <location>
        <begin position="395"/>
        <end position="431"/>
    </location>
</feature>
<dbReference type="FunFam" id="2.10.25.10:FF:000208">
    <property type="entry name" value="Crumbs 2, cell polarity complex component"/>
    <property type="match status" value="1"/>
</dbReference>
<dbReference type="InterPro" id="IPR000152">
    <property type="entry name" value="EGF-type_Asp/Asn_hydroxyl_site"/>
</dbReference>
<dbReference type="FunFam" id="2.10.25.10:FF:000279">
    <property type="entry name" value="Neurogenic locus notch 1"/>
    <property type="match status" value="2"/>
</dbReference>
<feature type="domain" description="EGF-like" evidence="18">
    <location>
        <begin position="586"/>
        <end position="621"/>
    </location>
</feature>
<dbReference type="SMART" id="SM00179">
    <property type="entry name" value="EGF_CA"/>
    <property type="match status" value="31"/>
</dbReference>
<evidence type="ECO:0000256" key="7">
    <source>
        <dbReference type="ARBA" id="ARBA00022737"/>
    </source>
</evidence>
<feature type="domain" description="EGF-like" evidence="18">
    <location>
        <begin position="2046"/>
        <end position="2084"/>
    </location>
</feature>
<keyword evidence="9 15" id="KW-1133">Transmembrane helix</keyword>
<evidence type="ECO:0000313" key="19">
    <source>
        <dbReference type="EMBL" id="KFM61441.1"/>
    </source>
</evidence>
<evidence type="ECO:0000313" key="20">
    <source>
        <dbReference type="Proteomes" id="UP000054359"/>
    </source>
</evidence>
<evidence type="ECO:0000259" key="18">
    <source>
        <dbReference type="PROSITE" id="PS50026"/>
    </source>
</evidence>
<feature type="disulfide bond" evidence="14">
    <location>
        <begin position="689"/>
        <end position="698"/>
    </location>
</feature>
<feature type="disulfide bond" evidence="14">
    <location>
        <begin position="286"/>
        <end position="303"/>
    </location>
</feature>
<evidence type="ECO:0000256" key="9">
    <source>
        <dbReference type="ARBA" id="ARBA00022989"/>
    </source>
</evidence>
<feature type="disulfide bond" evidence="14">
    <location>
        <begin position="498"/>
        <end position="507"/>
    </location>
</feature>
<evidence type="ECO:0000256" key="12">
    <source>
        <dbReference type="ARBA" id="ARBA00023180"/>
    </source>
</evidence>
<feature type="signal peptide" evidence="16">
    <location>
        <begin position="1"/>
        <end position="22"/>
    </location>
</feature>
<feature type="disulfide bond" evidence="14">
    <location>
        <begin position="244"/>
        <end position="261"/>
    </location>
</feature>
<dbReference type="InterPro" id="IPR001881">
    <property type="entry name" value="EGF-like_Ca-bd_dom"/>
</dbReference>
<keyword evidence="3" id="KW-1003">Cell membrane</keyword>
<keyword evidence="2" id="KW-0217">Developmental protein</keyword>
<feature type="domain" description="EGF-like" evidence="18">
    <location>
        <begin position="776"/>
        <end position="811"/>
    </location>
</feature>
<evidence type="ECO:0000256" key="5">
    <source>
        <dbReference type="ARBA" id="ARBA00022692"/>
    </source>
</evidence>
<evidence type="ECO:0000256" key="13">
    <source>
        <dbReference type="ARBA" id="ARBA00060989"/>
    </source>
</evidence>
<feature type="disulfide bond" evidence="14">
    <location>
        <begin position="421"/>
        <end position="430"/>
    </location>
</feature>
<proteinExistence type="inferred from homology"/>
<feature type="domain" description="EGF-like" evidence="18">
    <location>
        <begin position="1887"/>
        <end position="1923"/>
    </location>
</feature>
<feature type="domain" description="EGF-like" evidence="18">
    <location>
        <begin position="1566"/>
        <end position="1603"/>
    </location>
</feature>
<feature type="domain" description="EGF-like" evidence="18">
    <location>
        <begin position="701"/>
        <end position="737"/>
    </location>
</feature>
<comment type="subcellular location">
    <subcellularLocation>
        <location evidence="1">Apical cell membrane</location>
        <topology evidence="1">Single-pass type I membrane protein</topology>
    </subcellularLocation>
</comment>